<comment type="caution">
    <text evidence="1">The sequence shown here is derived from an EMBL/GenBank/DDBJ whole genome shotgun (WGS) entry which is preliminary data.</text>
</comment>
<dbReference type="RefSeq" id="WP_341627361.1">
    <property type="nucleotide sequence ID" value="NZ_JBAKBA010000010.1"/>
</dbReference>
<protein>
    <submittedName>
        <fullName evidence="1">Uncharacterized protein</fullName>
    </submittedName>
</protein>
<reference evidence="1 2" key="1">
    <citation type="submission" date="2024-02" db="EMBL/GenBank/DDBJ databases">
        <title>Bacteria isolated from the canopy kelp, Nereocystis luetkeana.</title>
        <authorList>
            <person name="Pfister C.A."/>
            <person name="Younker I.T."/>
            <person name="Light S.H."/>
        </authorList>
    </citation>
    <scope>NUCLEOTIDE SEQUENCE [LARGE SCALE GENOMIC DNA]</scope>
    <source>
        <strain evidence="1 2">TI.2.07</strain>
    </source>
</reference>
<evidence type="ECO:0000313" key="2">
    <source>
        <dbReference type="Proteomes" id="UP001366060"/>
    </source>
</evidence>
<gene>
    <name evidence="1" type="ORF">V6255_06145</name>
</gene>
<evidence type="ECO:0000313" key="1">
    <source>
        <dbReference type="EMBL" id="MEL0658720.1"/>
    </source>
</evidence>
<name>A0ABU9HA93_9GAMM</name>
<keyword evidence="2" id="KW-1185">Reference proteome</keyword>
<sequence length="60" mass="6741">MYTKYWLMDDVLVIVISAVYSLIGKDDQGAVGSLEELASFAEHTGKCWIASKNQLRPQIH</sequence>
<dbReference type="Proteomes" id="UP001366060">
    <property type="component" value="Unassembled WGS sequence"/>
</dbReference>
<proteinExistence type="predicted"/>
<accession>A0ABU9HA93</accession>
<dbReference type="EMBL" id="JBAKBA010000010">
    <property type="protein sequence ID" value="MEL0658720.1"/>
    <property type="molecule type" value="Genomic_DNA"/>
</dbReference>
<organism evidence="1 2">
    <name type="scientific">Psychromonas arctica</name>
    <dbReference type="NCBI Taxonomy" id="168275"/>
    <lineage>
        <taxon>Bacteria</taxon>
        <taxon>Pseudomonadati</taxon>
        <taxon>Pseudomonadota</taxon>
        <taxon>Gammaproteobacteria</taxon>
        <taxon>Alteromonadales</taxon>
        <taxon>Psychromonadaceae</taxon>
        <taxon>Psychromonas</taxon>
    </lineage>
</organism>